<protein>
    <submittedName>
        <fullName evidence="1">SRPBCC family protein</fullName>
    </submittedName>
</protein>
<evidence type="ECO:0000313" key="1">
    <source>
        <dbReference type="EMBL" id="MCQ4167494.1"/>
    </source>
</evidence>
<dbReference type="InterPro" id="IPR019587">
    <property type="entry name" value="Polyketide_cyclase/dehydratase"/>
</dbReference>
<comment type="caution">
    <text evidence="1">The sequence shown here is derived from an EMBL/GenBank/DDBJ whole genome shotgun (WGS) entry which is preliminary data.</text>
</comment>
<keyword evidence="2" id="KW-1185">Reference proteome</keyword>
<gene>
    <name evidence="1" type="ORF">NM961_22490</name>
</gene>
<dbReference type="Gene3D" id="3.30.530.20">
    <property type="match status" value="1"/>
</dbReference>
<name>A0ABT1QYY4_9GAMM</name>
<dbReference type="EMBL" id="JANFQO010000032">
    <property type="protein sequence ID" value="MCQ4167494.1"/>
    <property type="molecule type" value="Genomic_DNA"/>
</dbReference>
<dbReference type="RefSeq" id="WP_255916680.1">
    <property type="nucleotide sequence ID" value="NZ_JANFQO010000032.1"/>
</dbReference>
<dbReference type="InterPro" id="IPR023393">
    <property type="entry name" value="START-like_dom_sf"/>
</dbReference>
<dbReference type="Proteomes" id="UP001165498">
    <property type="component" value="Unassembled WGS sequence"/>
</dbReference>
<dbReference type="CDD" id="cd07812">
    <property type="entry name" value="SRPBCC"/>
    <property type="match status" value="1"/>
</dbReference>
<organism evidence="1 2">
    <name type="scientific">Tahibacter harae</name>
    <dbReference type="NCBI Taxonomy" id="2963937"/>
    <lineage>
        <taxon>Bacteria</taxon>
        <taxon>Pseudomonadati</taxon>
        <taxon>Pseudomonadota</taxon>
        <taxon>Gammaproteobacteria</taxon>
        <taxon>Lysobacterales</taxon>
        <taxon>Rhodanobacteraceae</taxon>
        <taxon>Tahibacter</taxon>
    </lineage>
</organism>
<accession>A0ABT1QYY4</accession>
<proteinExistence type="predicted"/>
<dbReference type="Pfam" id="PF10604">
    <property type="entry name" value="Polyketide_cyc2"/>
    <property type="match status" value="1"/>
</dbReference>
<reference evidence="1" key="1">
    <citation type="submission" date="2022-07" db="EMBL/GenBank/DDBJ databases">
        <title>Tahibacter sp., a new gammaproteobacterium isolated from the silt sample collected at pig farm.</title>
        <authorList>
            <person name="Chen H."/>
        </authorList>
    </citation>
    <scope>NUCLEOTIDE SEQUENCE</scope>
    <source>
        <strain evidence="1">P2K</strain>
    </source>
</reference>
<dbReference type="SUPFAM" id="SSF55961">
    <property type="entry name" value="Bet v1-like"/>
    <property type="match status" value="1"/>
</dbReference>
<sequence>MPSHTSQTLLAATPPQAYDYLTVPACWHEWHAASLGTVPDSRMSQPAGATFEENIRTAGFRRRLHWRVAAAVRPQYWEGEARMADGSRVRLRYDFAASGDGTVFTRTLEYSVKPLWLRLVDALFGRFRIRRETAVALRKLQQRFAAGEGQVSVAAD</sequence>
<evidence type="ECO:0000313" key="2">
    <source>
        <dbReference type="Proteomes" id="UP001165498"/>
    </source>
</evidence>